<dbReference type="Gene3D" id="1.10.10.10">
    <property type="entry name" value="Winged helix-like DNA-binding domain superfamily/Winged helix DNA-binding domain"/>
    <property type="match status" value="1"/>
</dbReference>
<dbReference type="PANTHER" id="PTHR43022">
    <property type="entry name" value="PROTEIN SMF"/>
    <property type="match status" value="1"/>
</dbReference>
<accession>A0ABW2IGJ3</accession>
<dbReference type="SUPFAM" id="SSF102405">
    <property type="entry name" value="MCP/YpsA-like"/>
    <property type="match status" value="1"/>
</dbReference>
<evidence type="ECO:0000313" key="4">
    <source>
        <dbReference type="EMBL" id="MFC7290139.1"/>
    </source>
</evidence>
<name>A0ABW2IGJ3_9PROT</name>
<dbReference type="PANTHER" id="PTHR43022:SF1">
    <property type="entry name" value="PROTEIN SMF"/>
    <property type="match status" value="1"/>
</dbReference>
<organism evidence="4 5">
    <name type="scientific">Hirschia litorea</name>
    <dbReference type="NCBI Taxonomy" id="1199156"/>
    <lineage>
        <taxon>Bacteria</taxon>
        <taxon>Pseudomonadati</taxon>
        <taxon>Pseudomonadota</taxon>
        <taxon>Alphaproteobacteria</taxon>
        <taxon>Hyphomonadales</taxon>
        <taxon>Hyphomonadaceae</taxon>
        <taxon>Hirschia</taxon>
    </lineage>
</organism>
<feature type="domain" description="Smf/DprA SLOG" evidence="2">
    <location>
        <begin position="85"/>
        <end position="292"/>
    </location>
</feature>
<feature type="domain" description="DprA winged helix" evidence="3">
    <location>
        <begin position="327"/>
        <end position="368"/>
    </location>
</feature>
<dbReference type="Pfam" id="PF17782">
    <property type="entry name" value="WHD_DprA"/>
    <property type="match status" value="1"/>
</dbReference>
<proteinExistence type="inferred from homology"/>
<dbReference type="InterPro" id="IPR003488">
    <property type="entry name" value="DprA"/>
</dbReference>
<dbReference type="RefSeq" id="WP_382164774.1">
    <property type="nucleotide sequence ID" value="NZ_JBHTBR010000002.1"/>
</dbReference>
<dbReference type="EMBL" id="JBHTBR010000002">
    <property type="protein sequence ID" value="MFC7290139.1"/>
    <property type="molecule type" value="Genomic_DNA"/>
</dbReference>
<dbReference type="Pfam" id="PF21102">
    <property type="entry name" value="DprA_N"/>
    <property type="match status" value="1"/>
</dbReference>
<dbReference type="NCBIfam" id="TIGR00732">
    <property type="entry name" value="dprA"/>
    <property type="match status" value="1"/>
</dbReference>
<dbReference type="Gene3D" id="3.40.50.450">
    <property type="match status" value="1"/>
</dbReference>
<protein>
    <submittedName>
        <fullName evidence="4">DNA-processing protein DprA</fullName>
    </submittedName>
</protein>
<evidence type="ECO:0000313" key="5">
    <source>
        <dbReference type="Proteomes" id="UP001596492"/>
    </source>
</evidence>
<dbReference type="InterPro" id="IPR041614">
    <property type="entry name" value="DprA_WH"/>
</dbReference>
<sequence>MMHSQEHKTLSDQERVKRLQLLRTPNIGPMTYAQLMARFKGDVDAILDALPNLTTKSGKAKSFKIPSAANIEKELIQATKLGARFIAYDESDYPLPLSAISPPIPIICVRGDMEAFLKPAIAIVGARNASAAGRKLTRDISADLAKSGYTIVSGMARGIDGEAHAAALQHGHTIAVLAGGVNAIYPPEHAKLYDRILERGAIVSEAPIGYTATARDFPKRNRIITGLSMAVLVAEAAKRSGSLISARVALEQGREVLAIPGSPLDERTHGSNGLLKQGAWLVEDAHDVIAALEGCTLPILAEAESEEYDLPPLTDCSASTLNTLKIALSPTPTHIDELVRVVGAPHREVQIALTELELEGFAQTHAGGFANTIIE</sequence>
<dbReference type="Pfam" id="PF02481">
    <property type="entry name" value="DNA_processg_A"/>
    <property type="match status" value="1"/>
</dbReference>
<dbReference type="InterPro" id="IPR036388">
    <property type="entry name" value="WH-like_DNA-bd_sf"/>
</dbReference>
<evidence type="ECO:0000259" key="3">
    <source>
        <dbReference type="Pfam" id="PF17782"/>
    </source>
</evidence>
<comment type="similarity">
    <text evidence="1">Belongs to the DprA/Smf family.</text>
</comment>
<reference evidence="5" key="1">
    <citation type="journal article" date="2019" name="Int. J. Syst. Evol. Microbiol.">
        <title>The Global Catalogue of Microorganisms (GCM) 10K type strain sequencing project: providing services to taxonomists for standard genome sequencing and annotation.</title>
        <authorList>
            <consortium name="The Broad Institute Genomics Platform"/>
            <consortium name="The Broad Institute Genome Sequencing Center for Infectious Disease"/>
            <person name="Wu L."/>
            <person name="Ma J."/>
        </authorList>
    </citation>
    <scope>NUCLEOTIDE SEQUENCE [LARGE SCALE GENOMIC DNA]</scope>
    <source>
        <strain evidence="5">CCUG 51308</strain>
    </source>
</reference>
<evidence type="ECO:0000256" key="1">
    <source>
        <dbReference type="ARBA" id="ARBA00006525"/>
    </source>
</evidence>
<gene>
    <name evidence="4" type="primary">dprA</name>
    <name evidence="4" type="ORF">ACFQS8_00795</name>
</gene>
<dbReference type="Proteomes" id="UP001596492">
    <property type="component" value="Unassembled WGS sequence"/>
</dbReference>
<dbReference type="InterPro" id="IPR057666">
    <property type="entry name" value="DrpA_SLOG"/>
</dbReference>
<keyword evidence="5" id="KW-1185">Reference proteome</keyword>
<evidence type="ECO:0000259" key="2">
    <source>
        <dbReference type="Pfam" id="PF02481"/>
    </source>
</evidence>
<comment type="caution">
    <text evidence="4">The sequence shown here is derived from an EMBL/GenBank/DDBJ whole genome shotgun (WGS) entry which is preliminary data.</text>
</comment>